<keyword evidence="3" id="KW-1185">Reference proteome</keyword>
<feature type="region of interest" description="Disordered" evidence="1">
    <location>
        <begin position="396"/>
        <end position="420"/>
    </location>
</feature>
<comment type="caution">
    <text evidence="2">The sequence shown here is derived from an EMBL/GenBank/DDBJ whole genome shotgun (WGS) entry which is preliminary data.</text>
</comment>
<name>A0AAV9PJ82_9PEZI</name>
<dbReference type="Proteomes" id="UP001337655">
    <property type="component" value="Unassembled WGS sequence"/>
</dbReference>
<feature type="compositionally biased region" description="Low complexity" evidence="1">
    <location>
        <begin position="396"/>
        <end position="414"/>
    </location>
</feature>
<dbReference type="SUPFAM" id="SSF48452">
    <property type="entry name" value="TPR-like"/>
    <property type="match status" value="1"/>
</dbReference>
<dbReference type="EMBL" id="JAVRRT010000003">
    <property type="protein sequence ID" value="KAK5173764.1"/>
    <property type="molecule type" value="Genomic_DNA"/>
</dbReference>
<dbReference type="GeneID" id="89923792"/>
<dbReference type="Gene3D" id="1.25.40.10">
    <property type="entry name" value="Tetratricopeptide repeat domain"/>
    <property type="match status" value="1"/>
</dbReference>
<protein>
    <submittedName>
        <fullName evidence="2">Uncharacterized protein</fullName>
    </submittedName>
</protein>
<evidence type="ECO:0000313" key="2">
    <source>
        <dbReference type="EMBL" id="KAK5173764.1"/>
    </source>
</evidence>
<evidence type="ECO:0000313" key="3">
    <source>
        <dbReference type="Proteomes" id="UP001337655"/>
    </source>
</evidence>
<gene>
    <name evidence="2" type="ORF">LTR77_002445</name>
</gene>
<organism evidence="2 3">
    <name type="scientific">Saxophila tyrrhenica</name>
    <dbReference type="NCBI Taxonomy" id="1690608"/>
    <lineage>
        <taxon>Eukaryota</taxon>
        <taxon>Fungi</taxon>
        <taxon>Dikarya</taxon>
        <taxon>Ascomycota</taxon>
        <taxon>Pezizomycotina</taxon>
        <taxon>Dothideomycetes</taxon>
        <taxon>Dothideomycetidae</taxon>
        <taxon>Mycosphaerellales</taxon>
        <taxon>Extremaceae</taxon>
        <taxon>Saxophila</taxon>
    </lineage>
</organism>
<sequence length="549" mass="60263">MPLGRVRPQALAVDAGEHSQLPPHLLDIWEHAALLYHGYEWQAAADMFNILAYKVCDPLSATHCLVNAAMIQARLGDFATALSTLIAADAAGYGLLLTTFLVGLVSYELGDHVKADACFEIAYDELRLGAIDYNYLGMNFNLDQETVHANLRAVREARFRAQVTRSNIATMNAVPANCIFEAPPRLRAAAAVERNSSLGSRTRRIPHGPIKGCVRAHSRTDRPSWSEWCWGTRSPQLAMTRSPSAILPRSIPSVPAKSASAAKACSAITTANSRTPHRRRTWHKRPHTPYVARDARGAPESTRASARFIRTAGPNGLHNMTARDPRGEHEHTEDLAGFLSTLALARGCAATTPLELDVFLVENLRREKVLQNGHEEVKATAPGKNNIRILDHQLTDGSSTSISSSPDTTPTSPDEALTTLQPSVYVPEESKLRVMLNKRQRGCNVLLQQAAATYPGRNIEARAQNMAPDEAAQENAHRQSELEHTLKLLEGIIRPRSERMGRIRKSSLYKPLPPTPLVVNKSEESLEANSASNTSVATEEFFDKVLEKG</sequence>
<dbReference type="RefSeq" id="XP_064662459.1">
    <property type="nucleotide sequence ID" value="XM_064799704.1"/>
</dbReference>
<evidence type="ECO:0000256" key="1">
    <source>
        <dbReference type="SAM" id="MobiDB-lite"/>
    </source>
</evidence>
<dbReference type="AlphaFoldDB" id="A0AAV9PJ82"/>
<accession>A0AAV9PJ82</accession>
<reference evidence="2 3" key="1">
    <citation type="submission" date="2023-08" db="EMBL/GenBank/DDBJ databases">
        <title>Black Yeasts Isolated from many extreme environments.</title>
        <authorList>
            <person name="Coleine C."/>
            <person name="Stajich J.E."/>
            <person name="Selbmann L."/>
        </authorList>
    </citation>
    <scope>NUCLEOTIDE SEQUENCE [LARGE SCALE GENOMIC DNA]</scope>
    <source>
        <strain evidence="2 3">CCFEE 5935</strain>
    </source>
</reference>
<proteinExistence type="predicted"/>
<dbReference type="InterPro" id="IPR011990">
    <property type="entry name" value="TPR-like_helical_dom_sf"/>
</dbReference>